<dbReference type="AlphaFoldDB" id="B9XNI1"/>
<protein>
    <submittedName>
        <fullName evidence="2">Uncharacterized protein</fullName>
    </submittedName>
</protein>
<organism evidence="2 3">
    <name type="scientific">Pedosphaera parvula (strain Ellin514)</name>
    <dbReference type="NCBI Taxonomy" id="320771"/>
    <lineage>
        <taxon>Bacteria</taxon>
        <taxon>Pseudomonadati</taxon>
        <taxon>Verrucomicrobiota</taxon>
        <taxon>Pedosphaerae</taxon>
        <taxon>Pedosphaerales</taxon>
        <taxon>Pedosphaeraceae</taxon>
        <taxon>Pedosphaera</taxon>
    </lineage>
</organism>
<reference evidence="2 3" key="1">
    <citation type="journal article" date="2011" name="J. Bacteriol.">
        <title>Genome sequence of 'Pedosphaera parvula' Ellin514, an aerobic Verrucomicrobial isolate from pasture soil.</title>
        <authorList>
            <person name="Kant R."/>
            <person name="van Passel M.W."/>
            <person name="Sangwan P."/>
            <person name="Palva A."/>
            <person name="Lucas S."/>
            <person name="Copeland A."/>
            <person name="Lapidus A."/>
            <person name="Glavina Del Rio T."/>
            <person name="Dalin E."/>
            <person name="Tice H."/>
            <person name="Bruce D."/>
            <person name="Goodwin L."/>
            <person name="Pitluck S."/>
            <person name="Chertkov O."/>
            <person name="Larimer F.W."/>
            <person name="Land M.L."/>
            <person name="Hauser L."/>
            <person name="Brettin T.S."/>
            <person name="Detter J.C."/>
            <person name="Han S."/>
            <person name="de Vos W.M."/>
            <person name="Janssen P.H."/>
            <person name="Smidt H."/>
        </authorList>
    </citation>
    <scope>NUCLEOTIDE SEQUENCE [LARGE SCALE GENOMIC DNA]</scope>
    <source>
        <strain evidence="2 3">Ellin514</strain>
    </source>
</reference>
<keyword evidence="3" id="KW-1185">Reference proteome</keyword>
<gene>
    <name evidence="2" type="ORF">Cflav_PD1541</name>
</gene>
<name>B9XNI1_PEDPL</name>
<evidence type="ECO:0000313" key="3">
    <source>
        <dbReference type="Proteomes" id="UP000003688"/>
    </source>
</evidence>
<feature type="region of interest" description="Disordered" evidence="1">
    <location>
        <begin position="1"/>
        <end position="28"/>
    </location>
</feature>
<proteinExistence type="predicted"/>
<dbReference type="EMBL" id="ABOX02000040">
    <property type="protein sequence ID" value="EEF58640.1"/>
    <property type="molecule type" value="Genomic_DNA"/>
</dbReference>
<evidence type="ECO:0000313" key="2">
    <source>
        <dbReference type="EMBL" id="EEF58640.1"/>
    </source>
</evidence>
<dbReference type="RefSeq" id="WP_007417368.1">
    <property type="nucleotide sequence ID" value="NZ_ABOX02000040.1"/>
</dbReference>
<dbReference type="STRING" id="320771.Cflav_PD1541"/>
<accession>B9XNI1</accession>
<evidence type="ECO:0000256" key="1">
    <source>
        <dbReference type="SAM" id="MobiDB-lite"/>
    </source>
</evidence>
<comment type="caution">
    <text evidence="2">The sequence shown here is derived from an EMBL/GenBank/DDBJ whole genome shotgun (WGS) entry which is preliminary data.</text>
</comment>
<dbReference type="Proteomes" id="UP000003688">
    <property type="component" value="Unassembled WGS sequence"/>
</dbReference>
<feature type="compositionally biased region" description="Basic and acidic residues" evidence="1">
    <location>
        <begin position="7"/>
        <end position="25"/>
    </location>
</feature>
<sequence length="207" mass="23686">MNLEDGMNEKTLESRKSFRTGDKPTTRKRKILLSAGNGTECASQRQFSTDNAILERTSCQASGVGGEFLIHMWARVRRVTGNCELKIGRYRKVSEGIGRYRKVSEGIGRYRKVSEGIGRYRKVSEGIGRYRKVSEGIGRLNNYQIFRLSNYRIGIQAGGVGQKDFLKERKWEVAVNGSYWQLMAFRKVYWTAIKEHNGTLAFGKVWQ</sequence>